<evidence type="ECO:0000256" key="2">
    <source>
        <dbReference type="SAM" id="SignalP"/>
    </source>
</evidence>
<feature type="signal peptide" evidence="2">
    <location>
        <begin position="1"/>
        <end position="20"/>
    </location>
</feature>
<evidence type="ECO:0000313" key="4">
    <source>
        <dbReference type="Proteomes" id="UP001379533"/>
    </source>
</evidence>
<keyword evidence="2" id="KW-0732">Signal</keyword>
<keyword evidence="4" id="KW-1185">Reference proteome</keyword>
<feature type="region of interest" description="Disordered" evidence="1">
    <location>
        <begin position="32"/>
        <end position="57"/>
    </location>
</feature>
<dbReference type="SUPFAM" id="SSF53300">
    <property type="entry name" value="vWA-like"/>
    <property type="match status" value="1"/>
</dbReference>
<dbReference type="EMBL" id="CP089982">
    <property type="protein sequence ID" value="WXA99840.1"/>
    <property type="molecule type" value="Genomic_DNA"/>
</dbReference>
<dbReference type="Gene3D" id="3.40.50.410">
    <property type="entry name" value="von Willebrand factor, type A domain"/>
    <property type="match status" value="1"/>
</dbReference>
<accession>A0ABZ2KMF1</accession>
<evidence type="ECO:0000313" key="3">
    <source>
        <dbReference type="EMBL" id="WXA99840.1"/>
    </source>
</evidence>
<gene>
    <name evidence="3" type="ORF">LZC95_23870</name>
</gene>
<dbReference type="Proteomes" id="UP001379533">
    <property type="component" value="Chromosome"/>
</dbReference>
<dbReference type="CDD" id="cd00198">
    <property type="entry name" value="vWFA"/>
    <property type="match status" value="1"/>
</dbReference>
<dbReference type="RefSeq" id="WP_394850482.1">
    <property type="nucleotide sequence ID" value="NZ_CP089982.1"/>
</dbReference>
<evidence type="ECO:0000256" key="1">
    <source>
        <dbReference type="SAM" id="MobiDB-lite"/>
    </source>
</evidence>
<name>A0ABZ2KMF1_9BACT</name>
<proteinExistence type="predicted"/>
<sequence length="447" mass="45666">MRRIAMKVMGVLLLAGVNLAACGSDESTFGNGSGDGNGNGDGGGPGNGGGFGDGGVGGDGGGNLGQCATGESGTTRLPVYLDVILDGSRSMDGHGTPTTAVPCDDNPPPASGAATCFLKGRRQTDPEASGRTDRVCHDESQSINDCPAYRGLTGKKWIAARGALKAYFASQAQSSKLAIGLYLFSSTAPGTIGFDAMTAAQKKALQDKIAPGVWPSGGTPLYEAFTGSSGRDGGELARLANFQPKAPLEGGGKRVILLMTDGVPNPTSGSDSAATQAKIKDAVSKAVPNITTFVVGIGDPTDDPLVYDEKFLSQLAKVGGAAPDTCTADWDGANPGNTKPCHYQVTPGAKTADQIQNEIKAAIDNVALSLQSCELPLQNVSPGLDPNKVNVLYTPTGQPERLVKQNEGWTLDGARTKVTLTGQACNNLKADPGAKVRVIIGCATVVN</sequence>
<organism evidence="3 4">
    <name type="scientific">Pendulispora brunnea</name>
    <dbReference type="NCBI Taxonomy" id="2905690"/>
    <lineage>
        <taxon>Bacteria</taxon>
        <taxon>Pseudomonadati</taxon>
        <taxon>Myxococcota</taxon>
        <taxon>Myxococcia</taxon>
        <taxon>Myxococcales</taxon>
        <taxon>Sorangiineae</taxon>
        <taxon>Pendulisporaceae</taxon>
        <taxon>Pendulispora</taxon>
    </lineage>
</organism>
<feature type="chain" id="PRO_5046685199" evidence="2">
    <location>
        <begin position="21"/>
        <end position="447"/>
    </location>
</feature>
<reference evidence="3 4" key="1">
    <citation type="submission" date="2021-12" db="EMBL/GenBank/DDBJ databases">
        <title>Discovery of the Pendulisporaceae a myxobacterial family with distinct sporulation behavior and unique specialized metabolism.</title>
        <authorList>
            <person name="Garcia R."/>
            <person name="Popoff A."/>
            <person name="Bader C.D."/>
            <person name="Loehr J."/>
            <person name="Walesch S."/>
            <person name="Walt C."/>
            <person name="Boldt J."/>
            <person name="Bunk B."/>
            <person name="Haeckl F.J.F.P.J."/>
            <person name="Gunesch A.P."/>
            <person name="Birkelbach J."/>
            <person name="Nuebel U."/>
            <person name="Pietschmann T."/>
            <person name="Bach T."/>
            <person name="Mueller R."/>
        </authorList>
    </citation>
    <scope>NUCLEOTIDE SEQUENCE [LARGE SCALE GENOMIC DNA]</scope>
    <source>
        <strain evidence="3 4">MSr12523</strain>
    </source>
</reference>
<protein>
    <submittedName>
        <fullName evidence="3">VWA domain-containing protein</fullName>
    </submittedName>
</protein>
<dbReference type="InterPro" id="IPR036465">
    <property type="entry name" value="vWFA_dom_sf"/>
</dbReference>